<name>A0AC34G3V1_9BILA</name>
<reference evidence="2" key="1">
    <citation type="submission" date="2022-11" db="UniProtKB">
        <authorList>
            <consortium name="WormBaseParasite"/>
        </authorList>
    </citation>
    <scope>IDENTIFICATION</scope>
</reference>
<dbReference type="Proteomes" id="UP000887579">
    <property type="component" value="Unplaced"/>
</dbReference>
<protein>
    <submittedName>
        <fullName evidence="2">Uncharacterized protein</fullName>
    </submittedName>
</protein>
<dbReference type="WBParaSite" id="ES5_v2.g24311.t1">
    <property type="protein sequence ID" value="ES5_v2.g24311.t1"/>
    <property type="gene ID" value="ES5_v2.g24311"/>
</dbReference>
<proteinExistence type="predicted"/>
<organism evidence="1 2">
    <name type="scientific">Panagrolaimus sp. ES5</name>
    <dbReference type="NCBI Taxonomy" id="591445"/>
    <lineage>
        <taxon>Eukaryota</taxon>
        <taxon>Metazoa</taxon>
        <taxon>Ecdysozoa</taxon>
        <taxon>Nematoda</taxon>
        <taxon>Chromadorea</taxon>
        <taxon>Rhabditida</taxon>
        <taxon>Tylenchina</taxon>
        <taxon>Panagrolaimomorpha</taxon>
        <taxon>Panagrolaimoidea</taxon>
        <taxon>Panagrolaimidae</taxon>
        <taxon>Panagrolaimus</taxon>
    </lineage>
</organism>
<sequence length="123" mass="13989">MFSDADNADSFDILSYSLGKFTNLTNLTLPWQPNVTSLEKCAKLPNLCKMKRLTLIQIPAIIPPTDVAAFINQHFEDNGFMCLSFLIQTTESYREKIKSLINSKKFQLRIEFKPADAGFVLRP</sequence>
<evidence type="ECO:0000313" key="1">
    <source>
        <dbReference type="Proteomes" id="UP000887579"/>
    </source>
</evidence>
<accession>A0AC34G3V1</accession>
<evidence type="ECO:0000313" key="2">
    <source>
        <dbReference type="WBParaSite" id="ES5_v2.g24311.t1"/>
    </source>
</evidence>